<evidence type="ECO:0000259" key="6">
    <source>
        <dbReference type="Pfam" id="PF14833"/>
    </source>
</evidence>
<dbReference type="Gene3D" id="1.10.1040.10">
    <property type="entry name" value="N-(1-d-carboxylethyl)-l-norvaline Dehydrogenase, domain 2"/>
    <property type="match status" value="1"/>
</dbReference>
<dbReference type="OrthoDB" id="9786703at2"/>
<evidence type="ECO:0000256" key="1">
    <source>
        <dbReference type="ARBA" id="ARBA00009080"/>
    </source>
</evidence>
<dbReference type="Pfam" id="PF14833">
    <property type="entry name" value="NAD_binding_11"/>
    <property type="match status" value="1"/>
</dbReference>
<dbReference type="GO" id="GO:0016054">
    <property type="term" value="P:organic acid catabolic process"/>
    <property type="evidence" value="ECO:0007669"/>
    <property type="project" value="UniProtKB-ARBA"/>
</dbReference>
<keyword evidence="3" id="KW-0520">NAD</keyword>
<feature type="domain" description="6-phosphogluconate dehydrogenase NADP-binding" evidence="5">
    <location>
        <begin position="3"/>
        <end position="159"/>
    </location>
</feature>
<sequence length="289" mass="29280">MKAGIIGLGAMGYPMALNLHRAGLLATVWNRSAAKAAAVASATGAVAAADAAEVARNCDVVITCVSADADLLEVVDALAAGAHPGLVVCDCSTVAAATAQEAARRLAATGAAFLDTPVSGGVEGAKNATLAVMAGGDAAALERARPVLAALSARIVLMGPVGSGQATKAVNQIMCAGIGQAVTEALAFGRAMGLDLERVIEVVGAGAAGNWFLDKRGHTLIRDDNAVGFKTRLLIKDLNICVAMARAAGGHLPTIETLLPQYEQLVAEGYGDEDHSALYRLKKRLFPAG</sequence>
<dbReference type="GO" id="GO:0050661">
    <property type="term" value="F:NADP binding"/>
    <property type="evidence" value="ECO:0007669"/>
    <property type="project" value="InterPro"/>
</dbReference>
<dbReference type="PANTHER" id="PTHR43060:SF15">
    <property type="entry name" value="3-HYDROXYISOBUTYRATE DEHYDROGENASE-LIKE 1, MITOCHONDRIAL-RELATED"/>
    <property type="match status" value="1"/>
</dbReference>
<dbReference type="EMBL" id="SLWY01000004">
    <property type="protein sequence ID" value="TCO82682.1"/>
    <property type="molecule type" value="Genomic_DNA"/>
</dbReference>
<evidence type="ECO:0000313" key="7">
    <source>
        <dbReference type="EMBL" id="TCO82682.1"/>
    </source>
</evidence>
<gene>
    <name evidence="7" type="ORF">EV699_10474</name>
</gene>
<accession>A0A4R2LDK7</accession>
<feature type="domain" description="3-hydroxyisobutyrate dehydrogenase-like NAD-binding" evidence="6">
    <location>
        <begin position="162"/>
        <end position="281"/>
    </location>
</feature>
<dbReference type="AlphaFoldDB" id="A0A4R2LDK7"/>
<organism evidence="7 8">
    <name type="scientific">Plasticicumulans lactativorans</name>
    <dbReference type="NCBI Taxonomy" id="1133106"/>
    <lineage>
        <taxon>Bacteria</taxon>
        <taxon>Pseudomonadati</taxon>
        <taxon>Pseudomonadota</taxon>
        <taxon>Gammaproteobacteria</taxon>
        <taxon>Candidatus Competibacteraceae</taxon>
        <taxon>Plasticicumulans</taxon>
    </lineage>
</organism>
<keyword evidence="8" id="KW-1185">Reference proteome</keyword>
<dbReference type="GO" id="GO:0016491">
    <property type="term" value="F:oxidoreductase activity"/>
    <property type="evidence" value="ECO:0007669"/>
    <property type="project" value="UniProtKB-KW"/>
</dbReference>
<dbReference type="InterPro" id="IPR006115">
    <property type="entry name" value="6PGDH_NADP-bd"/>
</dbReference>
<evidence type="ECO:0000256" key="4">
    <source>
        <dbReference type="PIRSR" id="PIRSR000103-1"/>
    </source>
</evidence>
<protein>
    <submittedName>
        <fullName evidence="7">3-hydroxyisobutyrate dehydrogenase</fullName>
    </submittedName>
</protein>
<dbReference type="InterPro" id="IPR008927">
    <property type="entry name" value="6-PGluconate_DH-like_C_sf"/>
</dbReference>
<dbReference type="InterPro" id="IPR013328">
    <property type="entry name" value="6PGD_dom2"/>
</dbReference>
<feature type="active site" evidence="4">
    <location>
        <position position="168"/>
    </location>
</feature>
<dbReference type="InterPro" id="IPR002204">
    <property type="entry name" value="3-OH-isobutyrate_DH-rel_CS"/>
</dbReference>
<dbReference type="PROSITE" id="PS00895">
    <property type="entry name" value="3_HYDROXYISOBUT_DH"/>
    <property type="match status" value="1"/>
</dbReference>
<dbReference type="Gene3D" id="3.40.50.720">
    <property type="entry name" value="NAD(P)-binding Rossmann-like Domain"/>
    <property type="match status" value="1"/>
</dbReference>
<dbReference type="InterPro" id="IPR036291">
    <property type="entry name" value="NAD(P)-bd_dom_sf"/>
</dbReference>
<dbReference type="InterPro" id="IPR029154">
    <property type="entry name" value="HIBADH-like_NADP-bd"/>
</dbReference>
<evidence type="ECO:0000256" key="2">
    <source>
        <dbReference type="ARBA" id="ARBA00023002"/>
    </source>
</evidence>
<dbReference type="GO" id="GO:0051287">
    <property type="term" value="F:NAD binding"/>
    <property type="evidence" value="ECO:0007669"/>
    <property type="project" value="InterPro"/>
</dbReference>
<dbReference type="InterPro" id="IPR015815">
    <property type="entry name" value="HIBADH-related"/>
</dbReference>
<evidence type="ECO:0000256" key="3">
    <source>
        <dbReference type="ARBA" id="ARBA00023027"/>
    </source>
</evidence>
<dbReference type="Pfam" id="PF03446">
    <property type="entry name" value="NAD_binding_2"/>
    <property type="match status" value="1"/>
</dbReference>
<proteinExistence type="inferred from homology"/>
<dbReference type="SUPFAM" id="SSF48179">
    <property type="entry name" value="6-phosphogluconate dehydrogenase C-terminal domain-like"/>
    <property type="match status" value="1"/>
</dbReference>
<dbReference type="Proteomes" id="UP000295765">
    <property type="component" value="Unassembled WGS sequence"/>
</dbReference>
<dbReference type="PANTHER" id="PTHR43060">
    <property type="entry name" value="3-HYDROXYISOBUTYRATE DEHYDROGENASE-LIKE 1, MITOCHONDRIAL-RELATED"/>
    <property type="match status" value="1"/>
</dbReference>
<name>A0A4R2LDK7_9GAMM</name>
<keyword evidence="2" id="KW-0560">Oxidoreductase</keyword>
<comment type="caution">
    <text evidence="7">The sequence shown here is derived from an EMBL/GenBank/DDBJ whole genome shotgun (WGS) entry which is preliminary data.</text>
</comment>
<evidence type="ECO:0000259" key="5">
    <source>
        <dbReference type="Pfam" id="PF03446"/>
    </source>
</evidence>
<evidence type="ECO:0000313" key="8">
    <source>
        <dbReference type="Proteomes" id="UP000295765"/>
    </source>
</evidence>
<reference evidence="7 8" key="1">
    <citation type="submission" date="2019-03" db="EMBL/GenBank/DDBJ databases">
        <title>Genomic Encyclopedia of Type Strains, Phase IV (KMG-IV): sequencing the most valuable type-strain genomes for metagenomic binning, comparative biology and taxonomic classification.</title>
        <authorList>
            <person name="Goeker M."/>
        </authorList>
    </citation>
    <scope>NUCLEOTIDE SEQUENCE [LARGE SCALE GENOMIC DNA]</scope>
    <source>
        <strain evidence="7 8">DSM 25287</strain>
    </source>
</reference>
<comment type="similarity">
    <text evidence="1">Belongs to the HIBADH-related family.</text>
</comment>
<dbReference type="SUPFAM" id="SSF51735">
    <property type="entry name" value="NAD(P)-binding Rossmann-fold domains"/>
    <property type="match status" value="1"/>
</dbReference>
<dbReference type="PIRSF" id="PIRSF000103">
    <property type="entry name" value="HIBADH"/>
    <property type="match status" value="1"/>
</dbReference>